<dbReference type="InterPro" id="IPR022584">
    <property type="entry name" value="DUF2937"/>
</dbReference>
<dbReference type="RefSeq" id="WP_233674945.1">
    <property type="nucleotide sequence ID" value="NZ_JAJUOS010000001.1"/>
</dbReference>
<evidence type="ECO:0000313" key="3">
    <source>
        <dbReference type="Proteomes" id="UP001521181"/>
    </source>
</evidence>
<dbReference type="Pfam" id="PF11157">
    <property type="entry name" value="DUF2937"/>
    <property type="match status" value="1"/>
</dbReference>
<dbReference type="EMBL" id="JAJUOS010000001">
    <property type="protein sequence ID" value="MCE5971913.1"/>
    <property type="molecule type" value="Genomic_DNA"/>
</dbReference>
<name>A0ABS8YTX6_9RHOB</name>
<accession>A0ABS8YTX6</accession>
<keyword evidence="3" id="KW-1185">Reference proteome</keyword>
<keyword evidence="1" id="KW-0472">Membrane</keyword>
<reference evidence="2 3" key="1">
    <citation type="submission" date="2021-12" db="EMBL/GenBank/DDBJ databases">
        <title>Sinirhodobacter sp. WL0062 is a bacterium isolated from seawater.</title>
        <authorList>
            <person name="Wang L."/>
            <person name="He W."/>
            <person name="Zhang D.-F."/>
        </authorList>
    </citation>
    <scope>NUCLEOTIDE SEQUENCE [LARGE SCALE GENOMIC DNA]</scope>
    <source>
        <strain evidence="2 3">WL0062</strain>
    </source>
</reference>
<sequence>MRGTLAILGGVAGAAALSQFPEFSQQYLQRLGGQAEALSAVVAEFDAAADVAGLTREAALTQLQGSAFLDNHGNDMRSLIVRAEHAQADYALLRAATPLERLTLPQRFRDAEVLQATWGDFQPAVQLTPTGLTAAGIGFGLGWGLVLALAGLIMRPFRRRAV</sequence>
<gene>
    <name evidence="2" type="ORF">LZA78_00215</name>
</gene>
<protein>
    <submittedName>
        <fullName evidence="2">DUF2937 family protein</fullName>
    </submittedName>
</protein>
<proteinExistence type="predicted"/>
<evidence type="ECO:0000256" key="1">
    <source>
        <dbReference type="SAM" id="Phobius"/>
    </source>
</evidence>
<comment type="caution">
    <text evidence="2">The sequence shown here is derived from an EMBL/GenBank/DDBJ whole genome shotgun (WGS) entry which is preliminary data.</text>
</comment>
<dbReference type="Proteomes" id="UP001521181">
    <property type="component" value="Unassembled WGS sequence"/>
</dbReference>
<keyword evidence="1" id="KW-0812">Transmembrane</keyword>
<keyword evidence="1" id="KW-1133">Transmembrane helix</keyword>
<organism evidence="2 3">
    <name type="scientific">Rhodobacter flavimaris</name>
    <dbReference type="NCBI Taxonomy" id="2907145"/>
    <lineage>
        <taxon>Bacteria</taxon>
        <taxon>Pseudomonadati</taxon>
        <taxon>Pseudomonadota</taxon>
        <taxon>Alphaproteobacteria</taxon>
        <taxon>Rhodobacterales</taxon>
        <taxon>Rhodobacter group</taxon>
        <taxon>Rhodobacter</taxon>
    </lineage>
</organism>
<feature type="transmembrane region" description="Helical" evidence="1">
    <location>
        <begin position="132"/>
        <end position="154"/>
    </location>
</feature>
<evidence type="ECO:0000313" key="2">
    <source>
        <dbReference type="EMBL" id="MCE5971913.1"/>
    </source>
</evidence>